<gene>
    <name evidence="1" type="ORF">VFH_IV175760</name>
</gene>
<reference evidence="1 2" key="1">
    <citation type="submission" date="2023-01" db="EMBL/GenBank/DDBJ databases">
        <authorList>
            <person name="Kreplak J."/>
        </authorList>
    </citation>
    <scope>NUCLEOTIDE SEQUENCE [LARGE SCALE GENOMIC DNA]</scope>
</reference>
<protein>
    <submittedName>
        <fullName evidence="1">Uncharacterized protein</fullName>
    </submittedName>
</protein>
<evidence type="ECO:0000313" key="1">
    <source>
        <dbReference type="EMBL" id="CAI8610305.1"/>
    </source>
</evidence>
<sequence>MADNTRMKEIYAELKKNADAIDLVSTSMTSQIERLEVAGHAQMTRMEEFQQANAAQFSQLNTTLAHLLQRLQTSPHGVANSSVKEPQRNAFQFTALANRVDGLSAEAILDCFISGLNNEISRDVKAMEPRTLTKAVA</sequence>
<evidence type="ECO:0000313" key="2">
    <source>
        <dbReference type="Proteomes" id="UP001157006"/>
    </source>
</evidence>
<name>A0AAV1AMU5_VICFA</name>
<proteinExistence type="predicted"/>
<dbReference type="AlphaFoldDB" id="A0AAV1AMU5"/>
<organism evidence="1 2">
    <name type="scientific">Vicia faba</name>
    <name type="common">Broad bean</name>
    <name type="synonym">Faba vulgaris</name>
    <dbReference type="NCBI Taxonomy" id="3906"/>
    <lineage>
        <taxon>Eukaryota</taxon>
        <taxon>Viridiplantae</taxon>
        <taxon>Streptophyta</taxon>
        <taxon>Embryophyta</taxon>
        <taxon>Tracheophyta</taxon>
        <taxon>Spermatophyta</taxon>
        <taxon>Magnoliopsida</taxon>
        <taxon>eudicotyledons</taxon>
        <taxon>Gunneridae</taxon>
        <taxon>Pentapetalae</taxon>
        <taxon>rosids</taxon>
        <taxon>fabids</taxon>
        <taxon>Fabales</taxon>
        <taxon>Fabaceae</taxon>
        <taxon>Papilionoideae</taxon>
        <taxon>50 kb inversion clade</taxon>
        <taxon>NPAAA clade</taxon>
        <taxon>Hologalegina</taxon>
        <taxon>IRL clade</taxon>
        <taxon>Fabeae</taxon>
        <taxon>Vicia</taxon>
    </lineage>
</organism>
<dbReference type="Proteomes" id="UP001157006">
    <property type="component" value="Chromosome 4"/>
</dbReference>
<keyword evidence="2" id="KW-1185">Reference proteome</keyword>
<accession>A0AAV1AMU5</accession>
<dbReference type="EMBL" id="OX451739">
    <property type="protein sequence ID" value="CAI8610305.1"/>
    <property type="molecule type" value="Genomic_DNA"/>
</dbReference>